<evidence type="ECO:0000313" key="3">
    <source>
        <dbReference type="Proteomes" id="UP000253846"/>
    </source>
</evidence>
<evidence type="ECO:0000313" key="2">
    <source>
        <dbReference type="EMBL" id="SSZ39328.1"/>
    </source>
</evidence>
<proteinExistence type="predicted"/>
<accession>A0A336NAG8</accession>
<reference evidence="2 3" key="1">
    <citation type="submission" date="2018-06" db="EMBL/GenBank/DDBJ databases">
        <authorList>
            <consortium name="Pathogen Informatics"/>
            <person name="Doyle S."/>
        </authorList>
    </citation>
    <scope>NUCLEOTIDE SEQUENCE [LARGE SCALE GENOMIC DNA]</scope>
    <source>
        <strain evidence="2 3">NCTC12860</strain>
    </source>
</reference>
<evidence type="ECO:0000259" key="1">
    <source>
        <dbReference type="Pfam" id="PF13454"/>
    </source>
</evidence>
<dbReference type="InterPro" id="IPR052189">
    <property type="entry name" value="L-asp_N-monooxygenase_NS-form"/>
</dbReference>
<dbReference type="AlphaFoldDB" id="A0A336NAG8"/>
<dbReference type="RefSeq" id="WP_026500542.1">
    <property type="nucleotide sequence ID" value="NZ_UFTD01000001.1"/>
</dbReference>
<name>A0A336NAG8_BARGR</name>
<feature type="domain" description="FAD-dependent urate hydroxylase HpyO/Asp monooxygenase CreE-like FAD/NAD(P)-binding" evidence="1">
    <location>
        <begin position="7"/>
        <end position="185"/>
    </location>
</feature>
<dbReference type="EMBL" id="UFTD01000001">
    <property type="protein sequence ID" value="SSZ39328.1"/>
    <property type="molecule type" value="Genomic_DNA"/>
</dbReference>
<dbReference type="PANTHER" id="PTHR40254">
    <property type="entry name" value="BLR0577 PROTEIN"/>
    <property type="match status" value="1"/>
</dbReference>
<dbReference type="Proteomes" id="UP000253846">
    <property type="component" value="Unassembled WGS sequence"/>
</dbReference>
<dbReference type="InterPro" id="IPR038732">
    <property type="entry name" value="HpyO/CreE_NAD-binding"/>
</dbReference>
<sequence length="622" mass="69686">MLHSTVAILGVGPRGISILERLLTLYSHYPFSGNIDILLIDPNEMGTGTHSVHQPDHLLVNTVACQITLFGDDTVKGVGPIRKGPNFYQWAIQQGYRNINGVFSRTEHNVGREIKENDYLSRRLLGEYLSWAYQELTQDLPSGIRIKEIRQKVINLHIHQDNKTGILLEDGDRYSVDFVYITTGHGKNTYSSHDESLQQFVAGHQMKNALLNYYSNPYPIEKLDSIQSQSCVLVQGIGLTSYDVLSQLTYGRGGTFTENAGQLHYMPSGKEPKIALFSRQTLPFSSRGINQKGGSGQYIPSFLTLDAIHHLRKQSSIANGSPKLDFETQLLPLLLKEMCYVYRSTQLGHWLDPETYVVTSKDEQCIQALLYPHQNKIFASLKDYTRFFMEHLKDDLHSSAAGNVDGPVKAATDVLRDVRDILRSAIDFCGLTSSSHKYFIEYFNPNFNRISVGPPMQRNQELKALMEAGIVTLAGGPSPKLVLNASTSRFEVQSVFQDENSSVDGDVLITAKIDSFSPLRDESPFIKNLAAQGIIRPFINQGYHPGGIDIDCQQHPINTKGQVQNTLWVVGNPVEGANFYTYILPRPLVNSRALRDAGHCVIDMYEQLLNRHSVKDSTINVH</sequence>
<organism evidence="2 3">
    <name type="scientific">Bartonella grahamii</name>
    <dbReference type="NCBI Taxonomy" id="33045"/>
    <lineage>
        <taxon>Bacteria</taxon>
        <taxon>Pseudomonadati</taxon>
        <taxon>Pseudomonadota</taxon>
        <taxon>Alphaproteobacteria</taxon>
        <taxon>Hyphomicrobiales</taxon>
        <taxon>Bartonellaceae</taxon>
        <taxon>Bartonella</taxon>
    </lineage>
</organism>
<protein>
    <submittedName>
        <fullName evidence="2">Uncharacterized protein conserved in bacteria</fullName>
    </submittedName>
</protein>
<dbReference type="PANTHER" id="PTHR40254:SF1">
    <property type="entry name" value="BLR0577 PROTEIN"/>
    <property type="match status" value="1"/>
</dbReference>
<dbReference type="InterPro" id="IPR036188">
    <property type="entry name" value="FAD/NAD-bd_sf"/>
</dbReference>
<dbReference type="Pfam" id="PF13454">
    <property type="entry name" value="NAD_binding_9"/>
    <property type="match status" value="1"/>
</dbReference>
<dbReference type="SUPFAM" id="SSF51905">
    <property type="entry name" value="FAD/NAD(P)-binding domain"/>
    <property type="match status" value="1"/>
</dbReference>
<gene>
    <name evidence="2" type="ORF">NCTC12860_00533</name>
</gene>